<feature type="chain" id="PRO_5046458286" description="Secreted protein" evidence="1">
    <location>
        <begin position="19"/>
        <end position="68"/>
    </location>
</feature>
<organism evidence="2 3">
    <name type="scientific">Molorchus minor</name>
    <dbReference type="NCBI Taxonomy" id="1323400"/>
    <lineage>
        <taxon>Eukaryota</taxon>
        <taxon>Metazoa</taxon>
        <taxon>Ecdysozoa</taxon>
        <taxon>Arthropoda</taxon>
        <taxon>Hexapoda</taxon>
        <taxon>Insecta</taxon>
        <taxon>Pterygota</taxon>
        <taxon>Neoptera</taxon>
        <taxon>Endopterygota</taxon>
        <taxon>Coleoptera</taxon>
        <taxon>Polyphaga</taxon>
        <taxon>Cucujiformia</taxon>
        <taxon>Chrysomeloidea</taxon>
        <taxon>Cerambycidae</taxon>
        <taxon>Lamiinae</taxon>
        <taxon>Monochamini</taxon>
        <taxon>Molorchus</taxon>
    </lineage>
</organism>
<evidence type="ECO:0000313" key="3">
    <source>
        <dbReference type="Proteomes" id="UP001162164"/>
    </source>
</evidence>
<feature type="signal peptide" evidence="1">
    <location>
        <begin position="1"/>
        <end position="18"/>
    </location>
</feature>
<proteinExistence type="predicted"/>
<sequence>MLKFSLFVSLFWVLCTYTSLDLKEVKFWRGAMFVLIVLQRFMEKTTRINDIYQDYCVILLRHPHILNS</sequence>
<keyword evidence="1" id="KW-0732">Signal</keyword>
<evidence type="ECO:0008006" key="4">
    <source>
        <dbReference type="Google" id="ProtNLM"/>
    </source>
</evidence>
<comment type="caution">
    <text evidence="2">The sequence shown here is derived from an EMBL/GenBank/DDBJ whole genome shotgun (WGS) entry which is preliminary data.</text>
</comment>
<gene>
    <name evidence="2" type="ORF">NQ317_009800</name>
</gene>
<reference evidence="2" key="1">
    <citation type="journal article" date="2023" name="Insect Mol. Biol.">
        <title>Genome sequencing provides insights into the evolution of gene families encoding plant cell wall-degrading enzymes in longhorned beetles.</title>
        <authorList>
            <person name="Shin N.R."/>
            <person name="Okamura Y."/>
            <person name="Kirsch R."/>
            <person name="Pauchet Y."/>
        </authorList>
    </citation>
    <scope>NUCLEOTIDE SEQUENCE</scope>
    <source>
        <strain evidence="2">MMC_N1</strain>
    </source>
</reference>
<evidence type="ECO:0000313" key="2">
    <source>
        <dbReference type="EMBL" id="KAJ8981541.1"/>
    </source>
</evidence>
<keyword evidence="3" id="KW-1185">Reference proteome</keyword>
<dbReference type="Proteomes" id="UP001162164">
    <property type="component" value="Unassembled WGS sequence"/>
</dbReference>
<name>A0ABQ9JTF3_9CUCU</name>
<protein>
    <recommendedName>
        <fullName evidence="4">Secreted protein</fullName>
    </recommendedName>
</protein>
<accession>A0ABQ9JTF3</accession>
<dbReference type="EMBL" id="JAPWTJ010000177">
    <property type="protein sequence ID" value="KAJ8981541.1"/>
    <property type="molecule type" value="Genomic_DNA"/>
</dbReference>
<evidence type="ECO:0000256" key="1">
    <source>
        <dbReference type="SAM" id="SignalP"/>
    </source>
</evidence>